<feature type="non-terminal residue" evidence="2">
    <location>
        <position position="69"/>
    </location>
</feature>
<sequence>MAESYNVSIKVISQKGTCEAGHKVGDQWLVGEKTPEGICLFAFASLFPCIIPLMYGGSFPWEKDPDKTT</sequence>
<dbReference type="NCBIfam" id="TIGR04076">
    <property type="entry name" value="TIGR04076 family protein"/>
    <property type="match status" value="1"/>
</dbReference>
<keyword evidence="1" id="KW-1133">Transmembrane helix</keyword>
<evidence type="ECO:0000256" key="1">
    <source>
        <dbReference type="SAM" id="Phobius"/>
    </source>
</evidence>
<evidence type="ECO:0000313" key="2">
    <source>
        <dbReference type="EMBL" id="GAJ07942.1"/>
    </source>
</evidence>
<accession>X1UWH5</accession>
<protein>
    <submittedName>
        <fullName evidence="2">Uncharacterized protein</fullName>
    </submittedName>
</protein>
<dbReference type="AlphaFoldDB" id="X1UWH5"/>
<dbReference type="InterPro" id="IPR023811">
    <property type="entry name" value="CHP04076"/>
</dbReference>
<gene>
    <name evidence="2" type="ORF">S12H4_41615</name>
</gene>
<keyword evidence="1" id="KW-0472">Membrane</keyword>
<name>X1UWH5_9ZZZZ</name>
<feature type="transmembrane region" description="Helical" evidence="1">
    <location>
        <begin position="37"/>
        <end position="55"/>
    </location>
</feature>
<keyword evidence="1" id="KW-0812">Transmembrane</keyword>
<dbReference type="EMBL" id="BARW01025380">
    <property type="protein sequence ID" value="GAJ07942.1"/>
    <property type="molecule type" value="Genomic_DNA"/>
</dbReference>
<organism evidence="2">
    <name type="scientific">marine sediment metagenome</name>
    <dbReference type="NCBI Taxonomy" id="412755"/>
    <lineage>
        <taxon>unclassified sequences</taxon>
        <taxon>metagenomes</taxon>
        <taxon>ecological metagenomes</taxon>
    </lineage>
</organism>
<comment type="caution">
    <text evidence="2">The sequence shown here is derived from an EMBL/GenBank/DDBJ whole genome shotgun (WGS) entry which is preliminary data.</text>
</comment>
<proteinExistence type="predicted"/>
<reference evidence="2" key="1">
    <citation type="journal article" date="2014" name="Front. Microbiol.">
        <title>High frequency of phylogenetically diverse reductive dehalogenase-homologous genes in deep subseafloor sedimentary metagenomes.</title>
        <authorList>
            <person name="Kawai M."/>
            <person name="Futagami T."/>
            <person name="Toyoda A."/>
            <person name="Takaki Y."/>
            <person name="Nishi S."/>
            <person name="Hori S."/>
            <person name="Arai W."/>
            <person name="Tsubouchi T."/>
            <person name="Morono Y."/>
            <person name="Uchiyama I."/>
            <person name="Ito T."/>
            <person name="Fujiyama A."/>
            <person name="Inagaki F."/>
            <person name="Takami H."/>
        </authorList>
    </citation>
    <scope>NUCLEOTIDE SEQUENCE</scope>
    <source>
        <strain evidence="2">Expedition CK06-06</strain>
    </source>
</reference>